<dbReference type="InterPro" id="IPR003593">
    <property type="entry name" value="AAA+_ATPase"/>
</dbReference>
<dbReference type="Pfam" id="PF00308">
    <property type="entry name" value="Bac_DnaA"/>
    <property type="match status" value="1"/>
</dbReference>
<evidence type="ECO:0000256" key="8">
    <source>
        <dbReference type="RuleBase" id="RU004227"/>
    </source>
</evidence>
<proteinExistence type="inferred from homology"/>
<keyword evidence="2 7" id="KW-0235">DNA replication</keyword>
<dbReference type="GO" id="GO:0003688">
    <property type="term" value="F:DNA replication origin binding"/>
    <property type="evidence" value="ECO:0007669"/>
    <property type="project" value="InterPro"/>
</dbReference>
<dbReference type="PANTHER" id="PTHR30050:SF2">
    <property type="entry name" value="CHROMOSOMAL REPLICATION INITIATOR PROTEIN DNAA"/>
    <property type="match status" value="1"/>
</dbReference>
<dbReference type="PANTHER" id="PTHR30050">
    <property type="entry name" value="CHROMOSOMAL REPLICATION INITIATOR PROTEIN DNAA"/>
    <property type="match status" value="1"/>
</dbReference>
<evidence type="ECO:0000313" key="11">
    <source>
        <dbReference type="EMBL" id="HJA78751.1"/>
    </source>
</evidence>
<keyword evidence="3 7" id="KW-0547">Nucleotide-binding</keyword>
<keyword evidence="1" id="KW-0963">Cytoplasm</keyword>
<dbReference type="AlphaFoldDB" id="A0A9D2KRU1"/>
<evidence type="ECO:0000259" key="10">
    <source>
        <dbReference type="SMART" id="SM00760"/>
    </source>
</evidence>
<evidence type="ECO:0000256" key="1">
    <source>
        <dbReference type="ARBA" id="ARBA00022490"/>
    </source>
</evidence>
<organism evidence="11 12">
    <name type="scientific">Candidatus Desulfovibrio intestinavium</name>
    <dbReference type="NCBI Taxonomy" id="2838534"/>
    <lineage>
        <taxon>Bacteria</taxon>
        <taxon>Pseudomonadati</taxon>
        <taxon>Thermodesulfobacteriota</taxon>
        <taxon>Desulfovibrionia</taxon>
        <taxon>Desulfovibrionales</taxon>
        <taxon>Desulfovibrionaceae</taxon>
        <taxon>Desulfovibrio</taxon>
    </lineage>
</organism>
<dbReference type="InterPro" id="IPR010921">
    <property type="entry name" value="Trp_repressor/repl_initiator"/>
</dbReference>
<dbReference type="SUPFAM" id="SSF48295">
    <property type="entry name" value="TrpR-like"/>
    <property type="match status" value="1"/>
</dbReference>
<dbReference type="GO" id="GO:0006270">
    <property type="term" value="P:DNA replication initiation"/>
    <property type="evidence" value="ECO:0007669"/>
    <property type="project" value="InterPro"/>
</dbReference>
<evidence type="ECO:0000256" key="7">
    <source>
        <dbReference type="RuleBase" id="RU000577"/>
    </source>
</evidence>
<evidence type="ECO:0000313" key="12">
    <source>
        <dbReference type="Proteomes" id="UP000823821"/>
    </source>
</evidence>
<evidence type="ECO:0000256" key="2">
    <source>
        <dbReference type="ARBA" id="ARBA00022705"/>
    </source>
</evidence>
<dbReference type="Pfam" id="PF08299">
    <property type="entry name" value="Bac_DnaA_C"/>
    <property type="match status" value="1"/>
</dbReference>
<dbReference type="InterPro" id="IPR020591">
    <property type="entry name" value="Chromosome_initiator_DnaA-like"/>
</dbReference>
<accession>A0A9D2KRU1</accession>
<name>A0A9D2KRU1_9BACT</name>
<dbReference type="GO" id="GO:0006275">
    <property type="term" value="P:regulation of DNA replication"/>
    <property type="evidence" value="ECO:0007669"/>
    <property type="project" value="InterPro"/>
</dbReference>
<comment type="function">
    <text evidence="7">Plays an essential role in the initiation and regulation of chromosomal replication. ATP-DnaA binds to the origin of replication (oriC) to initiate formation of the DNA replication initiation complex once per cell cycle. Binds the DnaA box (a 9 base pair repeat at the origin) and separates the double-stranded (ds)DNA. Forms a right-handed helical filament on oriC DNA; dsDNA binds to the exterior of the filament while single-stranded (ss)DNA is stabiized in the filament's interior. The ATP-DnaA-oriC complex binds and stabilizes one strand of the AT-rich DNA unwinding element (DUE), permitting loading of DNA polymerase. After initiation quickly degrades to an ADP-DnaA complex that is not apt for DNA replication. Binds acidic phospholipids.</text>
</comment>
<dbReference type="Gene3D" id="1.10.1750.10">
    <property type="match status" value="1"/>
</dbReference>
<dbReference type="Gene3D" id="3.40.50.300">
    <property type="entry name" value="P-loop containing nucleotide triphosphate hydrolases"/>
    <property type="match status" value="1"/>
</dbReference>
<reference evidence="11" key="1">
    <citation type="journal article" date="2021" name="PeerJ">
        <title>Extensive microbial diversity within the chicken gut microbiome revealed by metagenomics and culture.</title>
        <authorList>
            <person name="Gilroy R."/>
            <person name="Ravi A."/>
            <person name="Getino M."/>
            <person name="Pursley I."/>
            <person name="Horton D.L."/>
            <person name="Alikhan N.F."/>
            <person name="Baker D."/>
            <person name="Gharbi K."/>
            <person name="Hall N."/>
            <person name="Watson M."/>
            <person name="Adriaenssens E.M."/>
            <person name="Foster-Nyarko E."/>
            <person name="Jarju S."/>
            <person name="Secka A."/>
            <person name="Antonio M."/>
            <person name="Oren A."/>
            <person name="Chaudhuri R.R."/>
            <person name="La Ragione R."/>
            <person name="Hildebrand F."/>
            <person name="Pallen M.J."/>
        </authorList>
    </citation>
    <scope>NUCLEOTIDE SEQUENCE</scope>
    <source>
        <strain evidence="11">5032</strain>
    </source>
</reference>
<protein>
    <recommendedName>
        <fullName evidence="7">Chromosomal replication initiator protein DnaA</fullName>
    </recommendedName>
</protein>
<feature type="domain" description="Chromosomal replication initiator DnaA C-terminal" evidence="10">
    <location>
        <begin position="345"/>
        <end position="414"/>
    </location>
</feature>
<dbReference type="Proteomes" id="UP000823821">
    <property type="component" value="Unassembled WGS sequence"/>
</dbReference>
<keyword evidence="6 7" id="KW-0238">DNA-binding</keyword>
<dbReference type="InterPro" id="IPR013317">
    <property type="entry name" value="DnaA_dom"/>
</dbReference>
<dbReference type="InterPro" id="IPR018312">
    <property type="entry name" value="Chromosome_initiator_DnaA_CS"/>
</dbReference>
<dbReference type="GO" id="GO:0005524">
    <property type="term" value="F:ATP binding"/>
    <property type="evidence" value="ECO:0007669"/>
    <property type="project" value="UniProtKB-KW"/>
</dbReference>
<evidence type="ECO:0000256" key="5">
    <source>
        <dbReference type="ARBA" id="ARBA00023121"/>
    </source>
</evidence>
<comment type="similarity">
    <text evidence="8">Belongs to the DnaA family.</text>
</comment>
<dbReference type="CDD" id="cd00009">
    <property type="entry name" value="AAA"/>
    <property type="match status" value="1"/>
</dbReference>
<reference evidence="11" key="2">
    <citation type="submission" date="2021-04" db="EMBL/GenBank/DDBJ databases">
        <authorList>
            <person name="Gilroy R."/>
        </authorList>
    </citation>
    <scope>NUCLEOTIDE SEQUENCE</scope>
    <source>
        <strain evidence="11">5032</strain>
    </source>
</reference>
<gene>
    <name evidence="11" type="ORF">H9784_04140</name>
</gene>
<evidence type="ECO:0000256" key="6">
    <source>
        <dbReference type="ARBA" id="ARBA00023125"/>
    </source>
</evidence>
<keyword evidence="5" id="KW-0446">Lipid-binding</keyword>
<sequence>MSFAPPDVLRRIDEALERDHPGQPRPWLQGLRVCVRDGQAEVRFPHKLYERFFAPHRQLFESALRQCLPQVVRIAYAPSEWPHPAPGPTPVAPMPLTQCGRADGGPAGHSLPGPEKALEDFFCNRKNAFPLEAVRRIIEHAPGEIFNPLLLYGYSGTGKSHLLKAIGDAYARRGLRVMAMQAARFCRQADDWSRQPEYFWQCHDALLLDDLQEIVDEPAWQQRLVPLLDHCPPARQIVFALTGSPQTFKSLQSRLLGRLEGGLVTELLEPDLEIRLRYLQETCRQRNLPLSREEQLFLARRCRQFRLLQGMLLKVEAFAEMRQGSLSRGDIENIARTGGTEPFVGHKEIIEEVSRLYALRPEEVLGNGRRPQLVLARQIAMYVCRRRLGLSYPELGRMFGGRDHSTVVHAIKKIRKVMESNKDVQTVVATLEKNAP</sequence>
<evidence type="ECO:0000259" key="9">
    <source>
        <dbReference type="SMART" id="SM00382"/>
    </source>
</evidence>
<dbReference type="GO" id="GO:0008289">
    <property type="term" value="F:lipid binding"/>
    <property type="evidence" value="ECO:0007669"/>
    <property type="project" value="UniProtKB-KW"/>
</dbReference>
<dbReference type="SMART" id="SM00382">
    <property type="entry name" value="AAA"/>
    <property type="match status" value="1"/>
</dbReference>
<feature type="domain" description="AAA+ ATPase" evidence="9">
    <location>
        <begin position="145"/>
        <end position="271"/>
    </location>
</feature>
<dbReference type="EMBL" id="DWZD01000026">
    <property type="protein sequence ID" value="HJA78751.1"/>
    <property type="molecule type" value="Genomic_DNA"/>
</dbReference>
<dbReference type="InterPro" id="IPR027417">
    <property type="entry name" value="P-loop_NTPase"/>
</dbReference>
<evidence type="ECO:0000256" key="4">
    <source>
        <dbReference type="ARBA" id="ARBA00022840"/>
    </source>
</evidence>
<comment type="caution">
    <text evidence="11">The sequence shown here is derived from an EMBL/GenBank/DDBJ whole genome shotgun (WGS) entry which is preliminary data.</text>
</comment>
<dbReference type="CDD" id="cd06571">
    <property type="entry name" value="Bac_DnaA_C"/>
    <property type="match status" value="1"/>
</dbReference>
<dbReference type="SMART" id="SM00760">
    <property type="entry name" value="Bac_DnaA_C"/>
    <property type="match status" value="1"/>
</dbReference>
<dbReference type="SUPFAM" id="SSF52540">
    <property type="entry name" value="P-loop containing nucleoside triphosphate hydrolases"/>
    <property type="match status" value="1"/>
</dbReference>
<dbReference type="InterPro" id="IPR013159">
    <property type="entry name" value="DnaA_C"/>
</dbReference>
<dbReference type="PROSITE" id="PS01008">
    <property type="entry name" value="DNAA"/>
    <property type="match status" value="1"/>
</dbReference>
<dbReference type="GO" id="GO:0005886">
    <property type="term" value="C:plasma membrane"/>
    <property type="evidence" value="ECO:0007669"/>
    <property type="project" value="TreeGrafter"/>
</dbReference>
<keyword evidence="4 7" id="KW-0067">ATP-binding</keyword>
<dbReference type="PRINTS" id="PR00051">
    <property type="entry name" value="DNAA"/>
</dbReference>
<evidence type="ECO:0000256" key="3">
    <source>
        <dbReference type="ARBA" id="ARBA00022741"/>
    </source>
</evidence>